<name>A0ABX4MBR5_9ACTO</name>
<proteinExistence type="predicted"/>
<protein>
    <submittedName>
        <fullName evidence="2">Uncharacterized protein</fullName>
    </submittedName>
</protein>
<keyword evidence="3" id="KW-1185">Reference proteome</keyword>
<reference evidence="2 3" key="1">
    <citation type="submission" date="2017-10" db="EMBL/GenBank/DDBJ databases">
        <title>Draft genome sequence of cellulolytic Actinomyces sp CtC72 isolated from cattle rumen fluid.</title>
        <authorList>
            <person name="Joshi A.J."/>
            <person name="Vasudevan G."/>
            <person name="Lanjekar V.B."/>
            <person name="Hivarkar S."/>
            <person name="Engineer A."/>
            <person name="Pore S.D."/>
            <person name="Dhakephalkar P.K."/>
            <person name="Dagar S."/>
        </authorList>
    </citation>
    <scope>NUCLEOTIDE SEQUENCE [LARGE SCALE GENOMIC DNA]</scope>
    <source>
        <strain evidence="3">CtC72</strain>
    </source>
</reference>
<evidence type="ECO:0000313" key="3">
    <source>
        <dbReference type="Proteomes" id="UP000194577"/>
    </source>
</evidence>
<feature type="compositionally biased region" description="Low complexity" evidence="1">
    <location>
        <begin position="86"/>
        <end position="95"/>
    </location>
</feature>
<sequence>MFFTIGAARAIDERILAKSPHLVRPKDRQLLAERLGRDPLTGAPLAAGYGPTPGYGQAPGQGPAPVYGQMPSYNQAQQPMPPTQPTAPVQTQPSAYQGYGSGSYGPTAS</sequence>
<accession>A0ABX4MBR5</accession>
<evidence type="ECO:0000313" key="2">
    <source>
        <dbReference type="EMBL" id="PHP52907.1"/>
    </source>
</evidence>
<dbReference type="Proteomes" id="UP000194577">
    <property type="component" value="Unassembled WGS sequence"/>
</dbReference>
<evidence type="ECO:0000256" key="1">
    <source>
        <dbReference type="SAM" id="MobiDB-lite"/>
    </source>
</evidence>
<dbReference type="EMBL" id="MTPX02000039">
    <property type="protein sequence ID" value="PHP52907.1"/>
    <property type="molecule type" value="Genomic_DNA"/>
</dbReference>
<feature type="compositionally biased region" description="Low complexity" evidence="1">
    <location>
        <begin position="39"/>
        <end position="50"/>
    </location>
</feature>
<feature type="region of interest" description="Disordered" evidence="1">
    <location>
        <begin position="35"/>
        <end position="109"/>
    </location>
</feature>
<gene>
    <name evidence="2" type="ORF">BW737_006525</name>
</gene>
<comment type="caution">
    <text evidence="2">The sequence shown here is derived from an EMBL/GenBank/DDBJ whole genome shotgun (WGS) entry which is preliminary data.</text>
</comment>
<organism evidence="2 3">
    <name type="scientific">Actinomyces ruminis</name>
    <dbReference type="NCBI Taxonomy" id="1937003"/>
    <lineage>
        <taxon>Bacteria</taxon>
        <taxon>Bacillati</taxon>
        <taxon>Actinomycetota</taxon>
        <taxon>Actinomycetes</taxon>
        <taxon>Actinomycetales</taxon>
        <taxon>Actinomycetaceae</taxon>
        <taxon>Actinomyces</taxon>
    </lineage>
</organism>